<evidence type="ECO:0000313" key="1">
    <source>
        <dbReference type="EMBL" id="KAF1807860.1"/>
    </source>
</evidence>
<dbReference type="Proteomes" id="UP000504638">
    <property type="component" value="Unplaced"/>
</dbReference>
<evidence type="ECO:0000313" key="3">
    <source>
        <dbReference type="Proteomes" id="UP000504638"/>
    </source>
</evidence>
<organism evidence="2">
    <name type="scientific">Eremomyces bilateralis CBS 781.70</name>
    <dbReference type="NCBI Taxonomy" id="1392243"/>
    <lineage>
        <taxon>Eukaryota</taxon>
        <taxon>Fungi</taxon>
        <taxon>Dikarya</taxon>
        <taxon>Ascomycota</taxon>
        <taxon>Pezizomycotina</taxon>
        <taxon>Dothideomycetes</taxon>
        <taxon>Dothideomycetes incertae sedis</taxon>
        <taxon>Eremomycetales</taxon>
        <taxon>Eremomycetaceae</taxon>
        <taxon>Eremomyces</taxon>
    </lineage>
</organism>
<reference evidence="4 5" key="2">
    <citation type="submission" date="2020-04" db="EMBL/GenBank/DDBJ databases">
        <authorList>
            <consortium name="NCBI Genome Project"/>
        </authorList>
    </citation>
    <scope>NUCLEOTIDE SEQUENCE</scope>
    <source>
        <strain evidence="4 5">CBS 781.70</strain>
    </source>
</reference>
<dbReference type="RefSeq" id="XP_033532355.1">
    <property type="nucleotide sequence ID" value="XM_033683366.1"/>
</dbReference>
<dbReference type="EMBL" id="ML975210">
    <property type="protein sequence ID" value="KAF1807860.1"/>
    <property type="molecule type" value="Genomic_DNA"/>
</dbReference>
<dbReference type="EMBL" id="ML975165">
    <property type="protein sequence ID" value="KAF1810724.1"/>
    <property type="molecule type" value="Genomic_DNA"/>
</dbReference>
<dbReference type="GeneID" id="54415683"/>
<gene>
    <name evidence="1 4" type="ORF">P152DRAFT_305142</name>
    <name evidence="2 5" type="ORF">P152DRAFT_94496</name>
</gene>
<evidence type="ECO:0000313" key="4">
    <source>
        <dbReference type="RefSeq" id="XP_033529491.1"/>
    </source>
</evidence>
<name>A0A6G1FY75_9PEZI</name>
<proteinExistence type="predicted"/>
<evidence type="ECO:0000313" key="2">
    <source>
        <dbReference type="EMBL" id="KAF1810724.1"/>
    </source>
</evidence>
<dbReference type="AlphaFoldDB" id="A0A6G1FY75"/>
<keyword evidence="3" id="KW-1185">Reference proteome</keyword>
<accession>A0A6G1FY75</accession>
<dbReference type="RefSeq" id="XP_033529491.1">
    <property type="nucleotide sequence ID" value="XM_033675113.1"/>
</dbReference>
<protein>
    <submittedName>
        <fullName evidence="2 4">Uncharacterized protein</fullName>
    </submittedName>
</protein>
<evidence type="ECO:0000313" key="5">
    <source>
        <dbReference type="RefSeq" id="XP_033532355.1"/>
    </source>
</evidence>
<reference evidence="4 5" key="3">
    <citation type="submission" date="2025-04" db="UniProtKB">
        <authorList>
            <consortium name="RefSeq"/>
        </authorList>
    </citation>
    <scope>IDENTIFICATION</scope>
    <source>
        <strain evidence="4 5">CBS 781.70</strain>
    </source>
</reference>
<reference evidence="2 4" key="1">
    <citation type="submission" date="2020-01" db="EMBL/GenBank/DDBJ databases">
        <authorList>
            <consortium name="DOE Joint Genome Institute"/>
            <person name="Haridas S."/>
            <person name="Albert R."/>
            <person name="Binder M."/>
            <person name="Bloem J."/>
            <person name="Labutti K."/>
            <person name="Salamov A."/>
            <person name="Andreopoulos B."/>
            <person name="Baker S.E."/>
            <person name="Barry K."/>
            <person name="Bills G."/>
            <person name="Bluhm B.H."/>
            <person name="Cannon C."/>
            <person name="Castanera R."/>
            <person name="Culley D.E."/>
            <person name="Daum C."/>
            <person name="Ezra D."/>
            <person name="Gonzalez J.B."/>
            <person name="Henrissat B."/>
            <person name="Kuo A."/>
            <person name="Liang C."/>
            <person name="Lipzen A."/>
            <person name="Lutzoni F."/>
            <person name="Magnuson J."/>
            <person name="Mondo S."/>
            <person name="Nolan M."/>
            <person name="Ohm R."/>
            <person name="Pangilinan J."/>
            <person name="Park H.-J."/>
            <person name="Ramirez L."/>
            <person name="Alfaro M."/>
            <person name="Sun H."/>
            <person name="Tritt A."/>
            <person name="Yoshinaga Y."/>
            <person name="Zwiers L.-H."/>
            <person name="Turgeon B.G."/>
            <person name="Goodwin S.B."/>
            <person name="Spatafora J.W."/>
            <person name="Crous P.W."/>
            <person name="Grigoriev I.V."/>
        </authorList>
    </citation>
    <scope>NUCLEOTIDE SEQUENCE</scope>
    <source>
        <strain evidence="2 4">CBS 781.70</strain>
    </source>
</reference>
<sequence>MRRGSYHDIEIILRVDFYISSSLRTNPTTLLSRSASYYLLPCQPRPSSQTRYLLYRQMRCIYHHRPLSRPHLQIRLPDQNVLPQDDPNPLLDIGRFGVLQEEKGFSHLTNYAKHYTYGESNSSHLKNFSAPGYYRITTMVPWGGLQGLDYSGNS</sequence>